<name>A0A699J4A3_TANCI</name>
<dbReference type="EMBL" id="BKCJ010370081">
    <property type="protein sequence ID" value="GFA10793.1"/>
    <property type="molecule type" value="Genomic_DNA"/>
</dbReference>
<evidence type="ECO:0000313" key="1">
    <source>
        <dbReference type="EMBL" id="GFA10793.1"/>
    </source>
</evidence>
<protein>
    <submittedName>
        <fullName evidence="1">Uncharacterized protein</fullName>
    </submittedName>
</protein>
<proteinExistence type="predicted"/>
<dbReference type="AlphaFoldDB" id="A0A699J4A3"/>
<accession>A0A699J4A3</accession>
<gene>
    <name evidence="1" type="ORF">Tci_582765</name>
</gene>
<sequence length="130" mass="14548">MTAALAATSIVLKDDDSYSQKLLQDAASVCLQGGTRRQLTLHQLSNSSAKSIVAFRKSRLKGVCISYLCAYISTSVYGVIRQKQFWKARKAILRMWRGYFTSLGSGVGQINERLGAKRGMYRFGWARNIM</sequence>
<reference evidence="1" key="1">
    <citation type="journal article" date="2019" name="Sci. Rep.">
        <title>Draft genome of Tanacetum cinerariifolium, the natural source of mosquito coil.</title>
        <authorList>
            <person name="Yamashiro T."/>
            <person name="Shiraishi A."/>
            <person name="Satake H."/>
            <person name="Nakayama K."/>
        </authorList>
    </citation>
    <scope>NUCLEOTIDE SEQUENCE</scope>
</reference>
<comment type="caution">
    <text evidence="1">The sequence shown here is derived from an EMBL/GenBank/DDBJ whole genome shotgun (WGS) entry which is preliminary data.</text>
</comment>
<organism evidence="1">
    <name type="scientific">Tanacetum cinerariifolium</name>
    <name type="common">Dalmatian daisy</name>
    <name type="synonym">Chrysanthemum cinerariifolium</name>
    <dbReference type="NCBI Taxonomy" id="118510"/>
    <lineage>
        <taxon>Eukaryota</taxon>
        <taxon>Viridiplantae</taxon>
        <taxon>Streptophyta</taxon>
        <taxon>Embryophyta</taxon>
        <taxon>Tracheophyta</taxon>
        <taxon>Spermatophyta</taxon>
        <taxon>Magnoliopsida</taxon>
        <taxon>eudicotyledons</taxon>
        <taxon>Gunneridae</taxon>
        <taxon>Pentapetalae</taxon>
        <taxon>asterids</taxon>
        <taxon>campanulids</taxon>
        <taxon>Asterales</taxon>
        <taxon>Asteraceae</taxon>
        <taxon>Asteroideae</taxon>
        <taxon>Anthemideae</taxon>
        <taxon>Anthemidinae</taxon>
        <taxon>Tanacetum</taxon>
    </lineage>
</organism>